<evidence type="ECO:0000313" key="2">
    <source>
        <dbReference type="Proteomes" id="UP000708208"/>
    </source>
</evidence>
<dbReference type="EMBL" id="CAJVCH010165972">
    <property type="protein sequence ID" value="CAG7728624.1"/>
    <property type="molecule type" value="Genomic_DNA"/>
</dbReference>
<organism evidence="1 2">
    <name type="scientific">Allacma fusca</name>
    <dbReference type="NCBI Taxonomy" id="39272"/>
    <lineage>
        <taxon>Eukaryota</taxon>
        <taxon>Metazoa</taxon>
        <taxon>Ecdysozoa</taxon>
        <taxon>Arthropoda</taxon>
        <taxon>Hexapoda</taxon>
        <taxon>Collembola</taxon>
        <taxon>Symphypleona</taxon>
        <taxon>Sminthuridae</taxon>
        <taxon>Allacma</taxon>
    </lineage>
</organism>
<name>A0A8J2K077_9HEXA</name>
<sequence length="68" mass="8046">MVINVNYVTETLMNLIRPIWGDLFNIAEIYGTNKAVWIPRLLKHFPRESLPEWYGGNRKDYKPVQIRG</sequence>
<protein>
    <submittedName>
        <fullName evidence="1">Uncharacterized protein</fullName>
    </submittedName>
</protein>
<evidence type="ECO:0000313" key="1">
    <source>
        <dbReference type="EMBL" id="CAG7728624.1"/>
    </source>
</evidence>
<reference evidence="1" key="1">
    <citation type="submission" date="2021-06" db="EMBL/GenBank/DDBJ databases">
        <authorList>
            <person name="Hodson N. C."/>
            <person name="Mongue J. A."/>
            <person name="Jaron S. K."/>
        </authorList>
    </citation>
    <scope>NUCLEOTIDE SEQUENCE</scope>
</reference>
<comment type="caution">
    <text evidence="1">The sequence shown here is derived from an EMBL/GenBank/DDBJ whole genome shotgun (WGS) entry which is preliminary data.</text>
</comment>
<accession>A0A8J2K077</accession>
<gene>
    <name evidence="1" type="ORF">AFUS01_LOCUS17389</name>
</gene>
<dbReference type="Proteomes" id="UP000708208">
    <property type="component" value="Unassembled WGS sequence"/>
</dbReference>
<dbReference type="AlphaFoldDB" id="A0A8J2K077"/>
<proteinExistence type="predicted"/>
<keyword evidence="2" id="KW-1185">Reference proteome</keyword>